<dbReference type="PIRSF" id="PIRSF000193">
    <property type="entry name" value="Pyrrol-5-carb_rd"/>
    <property type="match status" value="1"/>
</dbReference>
<dbReference type="HAMAP" id="MF_01925">
    <property type="entry name" value="P5C_reductase"/>
    <property type="match status" value="1"/>
</dbReference>
<feature type="domain" description="Pyrroline-5-carboxylate reductase dimerisation" evidence="11">
    <location>
        <begin position="163"/>
        <end position="267"/>
    </location>
</feature>
<protein>
    <recommendedName>
        <fullName evidence="6 7">Pyrroline-5-carboxylate reductase</fullName>
        <shortName evidence="6">P5C reductase</shortName>
        <shortName evidence="6">P5CR</shortName>
        <ecNumber evidence="6 7">1.5.1.2</ecNumber>
    </recommendedName>
    <alternativeName>
        <fullName evidence="6">PCA reductase</fullName>
    </alternativeName>
</protein>
<evidence type="ECO:0000256" key="3">
    <source>
        <dbReference type="ARBA" id="ARBA00022857"/>
    </source>
</evidence>
<evidence type="ECO:0000256" key="6">
    <source>
        <dbReference type="HAMAP-Rule" id="MF_01925"/>
    </source>
</evidence>
<comment type="catalytic activity">
    <reaction evidence="6">
        <text>L-proline + NAD(+) = (S)-1-pyrroline-5-carboxylate + NADH + 2 H(+)</text>
        <dbReference type="Rhea" id="RHEA:14105"/>
        <dbReference type="ChEBI" id="CHEBI:15378"/>
        <dbReference type="ChEBI" id="CHEBI:17388"/>
        <dbReference type="ChEBI" id="CHEBI:57540"/>
        <dbReference type="ChEBI" id="CHEBI:57945"/>
        <dbReference type="ChEBI" id="CHEBI:60039"/>
        <dbReference type="EC" id="1.5.1.2"/>
    </reaction>
</comment>
<dbReference type="Gene3D" id="1.10.3730.10">
    <property type="entry name" value="ProC C-terminal domain-like"/>
    <property type="match status" value="1"/>
</dbReference>
<evidence type="ECO:0000256" key="9">
    <source>
        <dbReference type="RuleBase" id="RU003903"/>
    </source>
</evidence>
<evidence type="ECO:0000259" key="10">
    <source>
        <dbReference type="Pfam" id="PF03807"/>
    </source>
</evidence>
<dbReference type="AlphaFoldDB" id="A0A3G2R9H9"/>
<dbReference type="InterPro" id="IPR036291">
    <property type="entry name" value="NAD(P)-bd_dom_sf"/>
</dbReference>
<keyword evidence="3 6" id="KW-0521">NADP</keyword>
<evidence type="ECO:0000256" key="7">
    <source>
        <dbReference type="NCBIfam" id="TIGR00112"/>
    </source>
</evidence>
<proteinExistence type="inferred from homology"/>
<dbReference type="KEGG" id="bacg:D2962_00295"/>
<dbReference type="GO" id="GO:0055129">
    <property type="term" value="P:L-proline biosynthetic process"/>
    <property type="evidence" value="ECO:0007669"/>
    <property type="project" value="UniProtKB-UniRule"/>
</dbReference>
<gene>
    <name evidence="6 12" type="primary">proC</name>
    <name evidence="12" type="ORF">D2962_00295</name>
</gene>
<evidence type="ECO:0000259" key="11">
    <source>
        <dbReference type="Pfam" id="PF14748"/>
    </source>
</evidence>
<dbReference type="EC" id="1.5.1.2" evidence="6 7"/>
<evidence type="ECO:0000313" key="12">
    <source>
        <dbReference type="EMBL" id="AYO32140.1"/>
    </source>
</evidence>
<dbReference type="FunFam" id="1.10.3730.10:FF:000001">
    <property type="entry name" value="Pyrroline-5-carboxylate reductase"/>
    <property type="match status" value="1"/>
</dbReference>
<keyword evidence="4 6" id="KW-0560">Oxidoreductase</keyword>
<dbReference type="Gene3D" id="3.40.50.720">
    <property type="entry name" value="NAD(P)-binding Rossmann-like Domain"/>
    <property type="match status" value="1"/>
</dbReference>
<dbReference type="NCBIfam" id="TIGR00112">
    <property type="entry name" value="proC"/>
    <property type="match status" value="1"/>
</dbReference>
<dbReference type="RefSeq" id="WP_122015695.1">
    <property type="nucleotide sequence ID" value="NZ_CP033169.1"/>
</dbReference>
<dbReference type="InterPro" id="IPR000304">
    <property type="entry name" value="Pyrroline-COOH_reductase"/>
</dbReference>
<dbReference type="UniPathway" id="UPA00098">
    <property type="reaction ID" value="UER00361"/>
</dbReference>
<evidence type="ECO:0000256" key="2">
    <source>
        <dbReference type="ARBA" id="ARBA00022650"/>
    </source>
</evidence>
<dbReference type="InterPro" id="IPR029036">
    <property type="entry name" value="P5CR_dimer"/>
</dbReference>
<comment type="pathway">
    <text evidence="6 9">Amino-acid biosynthesis; L-proline biosynthesis; L-proline from L-glutamate 5-semialdehyde: step 1/1.</text>
</comment>
<evidence type="ECO:0000313" key="13">
    <source>
        <dbReference type="Proteomes" id="UP000280960"/>
    </source>
</evidence>
<keyword evidence="2 6" id="KW-0641">Proline biosynthesis</keyword>
<dbReference type="GO" id="GO:0005737">
    <property type="term" value="C:cytoplasm"/>
    <property type="evidence" value="ECO:0007669"/>
    <property type="project" value="UniProtKB-SubCell"/>
</dbReference>
<dbReference type="Pfam" id="PF14748">
    <property type="entry name" value="P5CR_dimer"/>
    <property type="match status" value="1"/>
</dbReference>
<feature type="domain" description="Pyrroline-5-carboxylate reductase catalytic N-terminal" evidence="10">
    <location>
        <begin position="4"/>
        <end position="100"/>
    </location>
</feature>
<dbReference type="InterPro" id="IPR053790">
    <property type="entry name" value="P5CR-like_CS"/>
</dbReference>
<feature type="binding site" evidence="8">
    <location>
        <begin position="8"/>
        <end position="13"/>
    </location>
    <ligand>
        <name>NADP(+)</name>
        <dbReference type="ChEBI" id="CHEBI:58349"/>
    </ligand>
</feature>
<dbReference type="PROSITE" id="PS00521">
    <property type="entry name" value="P5CR"/>
    <property type="match status" value="1"/>
</dbReference>
<keyword evidence="13" id="KW-1185">Reference proteome</keyword>
<dbReference type="GO" id="GO:0004735">
    <property type="term" value="F:pyrroline-5-carboxylate reductase activity"/>
    <property type="evidence" value="ECO:0007669"/>
    <property type="project" value="UniProtKB-UniRule"/>
</dbReference>
<sequence>MEGRLGIIGAGSMAEALLKGMLSCKLFSSGDVFVINRKNDERLNFFRENYSVNTTRDYKELLNGCRTIIIAVKPKDMGELLSHIREYVTRNHIIISVAAGIDTGFIENRLGKGVQVVRAMPNTSCQVKESATAIARGRYTGDEAIKVAEEIFSSVGKVVIVEEQALDAVTGLSGSGPAYVYLMLEALTEAGIKAGLVREISEQLAIQTVFGAAKMALESGEAPVHLRRKVTSPGGTTMAGINTLQQMGFTASIMEAVRNAAERSRQMMMENSR</sequence>
<comment type="function">
    <text evidence="5 6">Catalyzes the reduction of 1-pyrroline-5-carboxylate (PCA) to L-proline.</text>
</comment>
<organism evidence="12 13">
    <name type="scientific">Biomaibacter acetigenes</name>
    <dbReference type="NCBI Taxonomy" id="2316383"/>
    <lineage>
        <taxon>Bacteria</taxon>
        <taxon>Bacillati</taxon>
        <taxon>Bacillota</taxon>
        <taxon>Clostridia</taxon>
        <taxon>Thermosediminibacterales</taxon>
        <taxon>Tepidanaerobacteraceae</taxon>
        <taxon>Biomaibacter</taxon>
    </lineage>
</organism>
<dbReference type="InterPro" id="IPR028939">
    <property type="entry name" value="P5C_Rdtase_cat_N"/>
</dbReference>
<evidence type="ECO:0000256" key="4">
    <source>
        <dbReference type="ARBA" id="ARBA00023002"/>
    </source>
</evidence>
<evidence type="ECO:0000256" key="5">
    <source>
        <dbReference type="ARBA" id="ARBA00058118"/>
    </source>
</evidence>
<comment type="subcellular location">
    <subcellularLocation>
        <location evidence="6">Cytoplasm</location>
    </subcellularLocation>
</comment>
<keyword evidence="6" id="KW-0963">Cytoplasm</keyword>
<comment type="catalytic activity">
    <reaction evidence="6 9">
        <text>L-proline + NADP(+) = (S)-1-pyrroline-5-carboxylate + NADPH + 2 H(+)</text>
        <dbReference type="Rhea" id="RHEA:14109"/>
        <dbReference type="ChEBI" id="CHEBI:15378"/>
        <dbReference type="ChEBI" id="CHEBI:17388"/>
        <dbReference type="ChEBI" id="CHEBI:57783"/>
        <dbReference type="ChEBI" id="CHEBI:58349"/>
        <dbReference type="ChEBI" id="CHEBI:60039"/>
        <dbReference type="EC" id="1.5.1.2"/>
    </reaction>
</comment>
<dbReference type="InterPro" id="IPR008927">
    <property type="entry name" value="6-PGluconate_DH-like_C_sf"/>
</dbReference>
<dbReference type="PANTHER" id="PTHR11645:SF49">
    <property type="entry name" value="PYRROLINE-5-CARBOXYLATE REDUCTASE 1"/>
    <property type="match status" value="1"/>
</dbReference>
<dbReference type="EMBL" id="CP033169">
    <property type="protein sequence ID" value="AYO32140.1"/>
    <property type="molecule type" value="Genomic_DNA"/>
</dbReference>
<dbReference type="Proteomes" id="UP000280960">
    <property type="component" value="Chromosome"/>
</dbReference>
<keyword evidence="6 9" id="KW-0028">Amino-acid biosynthesis</keyword>
<dbReference type="Pfam" id="PF03807">
    <property type="entry name" value="F420_oxidored"/>
    <property type="match status" value="1"/>
</dbReference>
<name>A0A3G2R9H9_9FIRM</name>
<comment type="similarity">
    <text evidence="1 6 9">Belongs to the pyrroline-5-carboxylate reductase family.</text>
</comment>
<dbReference type="SUPFAM" id="SSF48179">
    <property type="entry name" value="6-phosphogluconate dehydrogenase C-terminal domain-like"/>
    <property type="match status" value="1"/>
</dbReference>
<dbReference type="SUPFAM" id="SSF51735">
    <property type="entry name" value="NAD(P)-binding Rossmann-fold domains"/>
    <property type="match status" value="1"/>
</dbReference>
<dbReference type="PANTHER" id="PTHR11645">
    <property type="entry name" value="PYRROLINE-5-CARBOXYLATE REDUCTASE"/>
    <property type="match status" value="1"/>
</dbReference>
<evidence type="ECO:0000256" key="8">
    <source>
        <dbReference type="PIRSR" id="PIRSR000193-1"/>
    </source>
</evidence>
<feature type="binding site" evidence="8">
    <location>
        <begin position="71"/>
        <end position="74"/>
    </location>
    <ligand>
        <name>NADP(+)</name>
        <dbReference type="ChEBI" id="CHEBI:58349"/>
    </ligand>
</feature>
<reference evidence="12 13" key="1">
    <citation type="submission" date="2018-10" db="EMBL/GenBank/DDBJ databases">
        <authorList>
            <person name="Zhang X."/>
        </authorList>
    </citation>
    <scope>NUCLEOTIDE SEQUENCE [LARGE SCALE GENOMIC DNA]</scope>
    <source>
        <strain evidence="12 13">SK-G1</strain>
    </source>
</reference>
<accession>A0A3G2R9H9</accession>
<evidence type="ECO:0000256" key="1">
    <source>
        <dbReference type="ARBA" id="ARBA00005525"/>
    </source>
</evidence>